<evidence type="ECO:0000256" key="2">
    <source>
        <dbReference type="ARBA" id="ARBA00023125"/>
    </source>
</evidence>
<evidence type="ECO:0000259" key="5">
    <source>
        <dbReference type="PROSITE" id="PS50977"/>
    </source>
</evidence>
<evidence type="ECO:0000256" key="3">
    <source>
        <dbReference type="ARBA" id="ARBA00023163"/>
    </source>
</evidence>
<dbReference type="Pfam" id="PF21935">
    <property type="entry name" value="TetR_C_45"/>
    <property type="match status" value="1"/>
</dbReference>
<dbReference type="NCBIfam" id="NF041196">
    <property type="entry name" value="ScbR_bind_reg"/>
    <property type="match status" value="1"/>
</dbReference>
<dbReference type="InterPro" id="IPR036271">
    <property type="entry name" value="Tet_transcr_reg_TetR-rel_C_sf"/>
</dbReference>
<dbReference type="AlphaFoldDB" id="A0A543JRA6"/>
<comment type="caution">
    <text evidence="6">The sequence shown here is derived from an EMBL/GenBank/DDBJ whole genome shotgun (WGS) entry which is preliminary data.</text>
</comment>
<dbReference type="PRINTS" id="PR00455">
    <property type="entry name" value="HTHTETR"/>
</dbReference>
<dbReference type="Gene3D" id="1.10.357.10">
    <property type="entry name" value="Tetracycline Repressor, domain 2"/>
    <property type="match status" value="1"/>
</dbReference>
<dbReference type="PANTHER" id="PTHR30055:SF234">
    <property type="entry name" value="HTH-TYPE TRANSCRIPTIONAL REGULATOR BETI"/>
    <property type="match status" value="1"/>
</dbReference>
<feature type="domain" description="HTH tetR-type" evidence="5">
    <location>
        <begin position="8"/>
        <end position="68"/>
    </location>
</feature>
<feature type="DNA-binding region" description="H-T-H motif" evidence="4">
    <location>
        <begin position="31"/>
        <end position="50"/>
    </location>
</feature>
<dbReference type="SUPFAM" id="SSF48498">
    <property type="entry name" value="Tetracyclin repressor-like, C-terminal domain"/>
    <property type="match status" value="1"/>
</dbReference>
<protein>
    <submittedName>
        <fullName evidence="6">TetR family transcriptional regulator</fullName>
    </submittedName>
</protein>
<dbReference type="InterPro" id="IPR054126">
    <property type="entry name" value="CprB_TetR_C"/>
</dbReference>
<evidence type="ECO:0000313" key="6">
    <source>
        <dbReference type="EMBL" id="TQM85370.1"/>
    </source>
</evidence>
<dbReference type="PROSITE" id="PS01081">
    <property type="entry name" value="HTH_TETR_1"/>
    <property type="match status" value="1"/>
</dbReference>
<dbReference type="GO" id="GO:0003700">
    <property type="term" value="F:DNA-binding transcription factor activity"/>
    <property type="evidence" value="ECO:0007669"/>
    <property type="project" value="TreeGrafter"/>
</dbReference>
<keyword evidence="3" id="KW-0804">Transcription</keyword>
<dbReference type="InterPro" id="IPR023772">
    <property type="entry name" value="DNA-bd_HTH_TetR-type_CS"/>
</dbReference>
<dbReference type="SUPFAM" id="SSF46689">
    <property type="entry name" value="Homeodomain-like"/>
    <property type="match status" value="1"/>
</dbReference>
<organism evidence="6 7">
    <name type="scientific">Saccharothrix saharensis</name>
    <dbReference type="NCBI Taxonomy" id="571190"/>
    <lineage>
        <taxon>Bacteria</taxon>
        <taxon>Bacillati</taxon>
        <taxon>Actinomycetota</taxon>
        <taxon>Actinomycetes</taxon>
        <taxon>Pseudonocardiales</taxon>
        <taxon>Pseudonocardiaceae</taxon>
        <taxon>Saccharothrix</taxon>
    </lineage>
</organism>
<dbReference type="Pfam" id="PF00440">
    <property type="entry name" value="TetR_N"/>
    <property type="match status" value="1"/>
</dbReference>
<dbReference type="PANTHER" id="PTHR30055">
    <property type="entry name" value="HTH-TYPE TRANSCRIPTIONAL REGULATOR RUTR"/>
    <property type="match status" value="1"/>
</dbReference>
<dbReference type="InterPro" id="IPR009057">
    <property type="entry name" value="Homeodomain-like_sf"/>
</dbReference>
<dbReference type="InterPro" id="IPR050109">
    <property type="entry name" value="HTH-type_TetR-like_transc_reg"/>
</dbReference>
<dbReference type="GO" id="GO:0000976">
    <property type="term" value="F:transcription cis-regulatory region binding"/>
    <property type="evidence" value="ECO:0007669"/>
    <property type="project" value="TreeGrafter"/>
</dbReference>
<name>A0A543JRA6_9PSEU</name>
<evidence type="ECO:0000256" key="4">
    <source>
        <dbReference type="PROSITE-ProRule" id="PRU00335"/>
    </source>
</evidence>
<gene>
    <name evidence="6" type="ORF">FHX81_7850</name>
</gene>
<reference evidence="6 7" key="1">
    <citation type="submission" date="2019-06" db="EMBL/GenBank/DDBJ databases">
        <title>Sequencing the genomes of 1000 actinobacteria strains.</title>
        <authorList>
            <person name="Klenk H.-P."/>
        </authorList>
    </citation>
    <scope>NUCLEOTIDE SEQUENCE [LARGE SCALE GENOMIC DNA]</scope>
    <source>
        <strain evidence="6 7">DSM 45456</strain>
    </source>
</reference>
<dbReference type="InterPro" id="IPR047923">
    <property type="entry name" value="ArpA-like"/>
</dbReference>
<dbReference type="PROSITE" id="PS50977">
    <property type="entry name" value="HTH_TETR_2"/>
    <property type="match status" value="1"/>
</dbReference>
<proteinExistence type="predicted"/>
<dbReference type="EMBL" id="VFPP01000001">
    <property type="protein sequence ID" value="TQM85370.1"/>
    <property type="molecule type" value="Genomic_DNA"/>
</dbReference>
<dbReference type="OrthoDB" id="3237195at2"/>
<evidence type="ECO:0000256" key="1">
    <source>
        <dbReference type="ARBA" id="ARBA00023015"/>
    </source>
</evidence>
<dbReference type="Proteomes" id="UP000316628">
    <property type="component" value="Unassembled WGS sequence"/>
</dbReference>
<keyword evidence="2 4" id="KW-0238">DNA-binding</keyword>
<evidence type="ECO:0000313" key="7">
    <source>
        <dbReference type="Proteomes" id="UP000316628"/>
    </source>
</evidence>
<sequence length="209" mass="23471">MATQERGVRTQVKVLEAAADVIDRRGYASASIAEILEVAGVTKGAMYFHFPSKQHIARGVMQAQTGFEDIPEDESPLQSIINLTHHLALRLQDNVVLRASIRLTIEHGSFDDVEPDSPYHWWLQRFTRRFLLAKGAGELRDGVTPEEAAETIVGSFSGIQLLSQVLDGRRDLVRRITLWWKHLLPGLACEEVLPRLCPEGTLDRVVKPR</sequence>
<keyword evidence="7" id="KW-1185">Reference proteome</keyword>
<keyword evidence="1" id="KW-0805">Transcription regulation</keyword>
<accession>A0A543JRA6</accession>
<dbReference type="InterPro" id="IPR001647">
    <property type="entry name" value="HTH_TetR"/>
</dbReference>